<evidence type="ECO:0000256" key="12">
    <source>
        <dbReference type="ARBA" id="ARBA00023235"/>
    </source>
</evidence>
<dbReference type="SUPFAM" id="SSF51445">
    <property type="entry name" value="(Trans)glycosidases"/>
    <property type="match status" value="1"/>
</dbReference>
<dbReference type="InterPro" id="IPR040999">
    <property type="entry name" value="Mak_N_cap"/>
</dbReference>
<evidence type="ECO:0000256" key="13">
    <source>
        <dbReference type="ARBA" id="ARBA00031251"/>
    </source>
</evidence>
<organism evidence="17 18">
    <name type="scientific">Skermanella cutis</name>
    <dbReference type="NCBI Taxonomy" id="2775420"/>
    <lineage>
        <taxon>Bacteria</taxon>
        <taxon>Pseudomonadati</taxon>
        <taxon>Pseudomonadota</taxon>
        <taxon>Alphaproteobacteria</taxon>
        <taxon>Rhodospirillales</taxon>
        <taxon>Azospirillaceae</taxon>
        <taxon>Skermanella</taxon>
    </lineage>
</organism>
<name>A0ABX7B290_9PROT</name>
<proteinExistence type="inferred from homology"/>
<keyword evidence="12 17" id="KW-0413">Isomerase</keyword>
<dbReference type="GO" id="GO:0047471">
    <property type="term" value="F:maltose alpha-D-glucosyltransferase activity"/>
    <property type="evidence" value="ECO:0007669"/>
    <property type="project" value="UniProtKB-EC"/>
</dbReference>
<gene>
    <name evidence="17" type="primary">treS</name>
    <name evidence="17" type="ORF">IGS68_14405</name>
</gene>
<sequence>MIDRNDRLWYKDAVIYQLHVKAFFDADNDGIGDFAGLSQKLDYLQELGVTALWLLPFYPSPLRDDGYDIADYRNVNPSYGFMRDFRQFVRECHNRGMRVITELVINHTSDQHPWFQRARTAKPGSNHRNFYVWSDSDQKYQGTRIIFLDTEKSNWTWDPVAKAYFWHRFYSHQPDLNFDNPAVMREVLSVLRFWLDLGVDGLRLDAVPYLIEREGTNNENLSETHDVLKQIRSAVDEGYQDRMLLAEANQWPEDVLPYFGDLSKGGDECHMAFHFPLMPRMYMAIAQEDRHPVTDIMRQTPEIPETCQWAVFLRNHDELTLEMVTDKERDYLWNFYAKDRRMRINLGIRRRLAPLMDNDRRKIELLNSLLFSMPGTPVVYYGDEIGMGDNVYLGDRDGVRTPMQWSPDRNGGFSRSDPARLYLPAVADPIYGFDAVNVEAQERSPSSLLNWMKRLIAVRQQQKAFGRGTLRFLYPGNRKVLAYLREHEGEVILCVANLSRSAQAVELDLARHKNCVPVELIGRSTFPPIGDLPYLLTLPAYGFYWFGLTDTAEQPAWHEQLPEVMPEFVTLVITDGWRNPAGRAATELARDVLPTYLPKQRWFGAKDEVINETRVRTIAELSGRGENFMLGVIDVVLSGVEEPHPYFLPLAVTWEESAATPASPLLPYTLARARRGPRLGGLYDAMQSDRFLLAAVDAIKRNDQVKANSGTIQFQPTQRMADLELPEELEIRRLGVEQSNTSVLVADLMVVKSYRKLVRGVHPELEIGRFLTEVADYRNTPPLLGSAFHVEEDGTSTALMIVQGFVRNQGDGWSYTVDQLVRYLDEIRLGAPATEESDQSAAENLEFYMALAGTLGQRTAELHRALAVESGDPAFEPEPVTDGDVTRWIEEARAQAERAFGSLEQARSRLTGDELAEAESLLERRQECLDLIGSLVAGGVTSFKTRYHGDYHLGQVLKAQNDWYVIDFEGEPAKTLDQRRAKHAPLRDVAGMLRSFNYAAWAAVKRVQEMQADAGSKVLGTALEWEQQASRAFLTAYHDGIMGCPSYPADEDVAKRLLDLFTLEKALYEVAYEAANRPTWLGIPIKGVAGILDAHAASSQPGEV</sequence>
<keyword evidence="9" id="KW-0547">Nucleotide-binding</keyword>
<dbReference type="Proteomes" id="UP000595197">
    <property type="component" value="Chromosome"/>
</dbReference>
<dbReference type="PANTHER" id="PTHR10357:SF219">
    <property type="entry name" value="MALTOSE ALPHA-D-GLUCOSYLTRANSFERASE"/>
    <property type="match status" value="1"/>
</dbReference>
<protein>
    <recommendedName>
        <fullName evidence="6">Maltokinase</fullName>
        <ecNumber evidence="4">2.7.1.175</ecNumber>
        <ecNumber evidence="5">5.4.99.16</ecNumber>
    </recommendedName>
    <alternativeName>
        <fullName evidence="14">Maltose alpha-D-glucosyltransferase</fullName>
    </alternativeName>
    <alternativeName>
        <fullName evidence="13">Maltose-1-phosphate synthase</fullName>
    </alternativeName>
</protein>
<keyword evidence="7" id="KW-0808">Transferase</keyword>
<comment type="similarity">
    <text evidence="2">Belongs to the glycosyl hydrolase 13 family. TreS subfamily.</text>
</comment>
<dbReference type="InterPro" id="IPR045857">
    <property type="entry name" value="O16G_dom_2"/>
</dbReference>
<comment type="catalytic activity">
    <reaction evidence="15">
        <text>D-maltose + ATP = alpha-maltose 1-phosphate + ADP + H(+)</text>
        <dbReference type="Rhea" id="RHEA:31915"/>
        <dbReference type="ChEBI" id="CHEBI:15378"/>
        <dbReference type="ChEBI" id="CHEBI:17306"/>
        <dbReference type="ChEBI" id="CHEBI:30616"/>
        <dbReference type="ChEBI" id="CHEBI:63576"/>
        <dbReference type="ChEBI" id="CHEBI:456216"/>
        <dbReference type="EC" id="2.7.1.175"/>
    </reaction>
</comment>
<comment type="catalytic activity">
    <reaction evidence="1">
        <text>D-maltose = alpha,alpha-trehalose</text>
        <dbReference type="Rhea" id="RHEA:15145"/>
        <dbReference type="ChEBI" id="CHEBI:16551"/>
        <dbReference type="ChEBI" id="CHEBI:17306"/>
        <dbReference type="EC" id="5.4.99.16"/>
    </reaction>
</comment>
<evidence type="ECO:0000256" key="5">
    <source>
        <dbReference type="ARBA" id="ARBA00012619"/>
    </source>
</evidence>
<evidence type="ECO:0000256" key="9">
    <source>
        <dbReference type="ARBA" id="ARBA00022741"/>
    </source>
</evidence>
<reference evidence="17" key="1">
    <citation type="submission" date="2021-02" db="EMBL/GenBank/DDBJ databases">
        <title>Skermanella TT6 skin isolate.</title>
        <authorList>
            <person name="Lee K."/>
            <person name="Ganzorig M."/>
        </authorList>
    </citation>
    <scope>NUCLEOTIDE SEQUENCE</scope>
    <source>
        <strain evidence="17">TT6</strain>
    </source>
</reference>
<dbReference type="EC" id="5.4.99.16" evidence="5"/>
<evidence type="ECO:0000256" key="14">
    <source>
        <dbReference type="ARBA" id="ARBA00031378"/>
    </source>
</evidence>
<dbReference type="InterPro" id="IPR012811">
    <property type="entry name" value="TreS_maltokin_C_dom"/>
</dbReference>
<dbReference type="Pfam" id="PF00128">
    <property type="entry name" value="Alpha-amylase"/>
    <property type="match status" value="2"/>
</dbReference>
<evidence type="ECO:0000256" key="4">
    <source>
        <dbReference type="ARBA" id="ARBA00011962"/>
    </source>
</evidence>
<dbReference type="InterPro" id="IPR013780">
    <property type="entry name" value="Glyco_hydro_b"/>
</dbReference>
<feature type="domain" description="Glycosyl hydrolase family 13 catalytic" evidence="16">
    <location>
        <begin position="17"/>
        <end position="420"/>
    </location>
</feature>
<dbReference type="Pfam" id="PF16657">
    <property type="entry name" value="Malt_amylase_C"/>
    <property type="match status" value="1"/>
</dbReference>
<keyword evidence="18" id="KW-1185">Reference proteome</keyword>
<comment type="similarity">
    <text evidence="3">Belongs to the aminoglycoside phosphotransferase family.</text>
</comment>
<dbReference type="Gene3D" id="3.90.1200.10">
    <property type="match status" value="1"/>
</dbReference>
<keyword evidence="11" id="KW-0067">ATP-binding</keyword>
<dbReference type="SUPFAM" id="SSF56112">
    <property type="entry name" value="Protein kinase-like (PK-like)"/>
    <property type="match status" value="1"/>
</dbReference>
<evidence type="ECO:0000256" key="2">
    <source>
        <dbReference type="ARBA" id="ARBA00005496"/>
    </source>
</evidence>
<evidence type="ECO:0000313" key="17">
    <source>
        <dbReference type="EMBL" id="QQP87315.1"/>
    </source>
</evidence>
<dbReference type="InterPro" id="IPR011009">
    <property type="entry name" value="Kinase-like_dom_sf"/>
</dbReference>
<evidence type="ECO:0000256" key="15">
    <source>
        <dbReference type="ARBA" id="ARBA00049067"/>
    </source>
</evidence>
<dbReference type="CDD" id="cd11334">
    <property type="entry name" value="AmyAc_TreS"/>
    <property type="match status" value="1"/>
</dbReference>
<dbReference type="Gene3D" id="3.90.400.10">
    <property type="entry name" value="Oligo-1,6-glucosidase, Domain 2"/>
    <property type="match status" value="1"/>
</dbReference>
<dbReference type="NCBIfam" id="TIGR02456">
    <property type="entry name" value="treS_nterm"/>
    <property type="match status" value="1"/>
</dbReference>
<evidence type="ECO:0000313" key="18">
    <source>
        <dbReference type="Proteomes" id="UP000595197"/>
    </source>
</evidence>
<dbReference type="NCBIfam" id="TIGR02457">
    <property type="entry name" value="TreS_Cterm"/>
    <property type="match status" value="1"/>
</dbReference>
<keyword evidence="8" id="KW-0479">Metal-binding</keyword>
<accession>A0ABX7B290</accession>
<dbReference type="EMBL" id="CP067420">
    <property type="protein sequence ID" value="QQP87315.1"/>
    <property type="molecule type" value="Genomic_DNA"/>
</dbReference>
<dbReference type="EC" id="2.7.1.175" evidence="4"/>
<dbReference type="InterPro" id="IPR017853">
    <property type="entry name" value="GH"/>
</dbReference>
<evidence type="ECO:0000256" key="7">
    <source>
        <dbReference type="ARBA" id="ARBA00022679"/>
    </source>
</evidence>
<dbReference type="SUPFAM" id="SSF51011">
    <property type="entry name" value="Glycosyl hydrolase domain"/>
    <property type="match status" value="1"/>
</dbReference>
<dbReference type="Pfam" id="PF18085">
    <property type="entry name" value="Mak_N_cap"/>
    <property type="match status" value="1"/>
</dbReference>
<evidence type="ECO:0000256" key="1">
    <source>
        <dbReference type="ARBA" id="ARBA00001595"/>
    </source>
</evidence>
<evidence type="ECO:0000256" key="6">
    <source>
        <dbReference type="ARBA" id="ARBA00013882"/>
    </source>
</evidence>
<dbReference type="Gene3D" id="3.20.20.80">
    <property type="entry name" value="Glycosidases"/>
    <property type="match status" value="1"/>
</dbReference>
<evidence type="ECO:0000259" key="16">
    <source>
        <dbReference type="SMART" id="SM00642"/>
    </source>
</evidence>
<evidence type="ECO:0000256" key="8">
    <source>
        <dbReference type="ARBA" id="ARBA00022723"/>
    </source>
</evidence>
<dbReference type="SMART" id="SM00642">
    <property type="entry name" value="Aamy"/>
    <property type="match status" value="1"/>
</dbReference>
<dbReference type="InterPro" id="IPR006047">
    <property type="entry name" value="GH13_cat_dom"/>
</dbReference>
<keyword evidence="10" id="KW-0106">Calcium</keyword>
<evidence type="ECO:0000256" key="11">
    <source>
        <dbReference type="ARBA" id="ARBA00022840"/>
    </source>
</evidence>
<dbReference type="InterPro" id="IPR012810">
    <property type="entry name" value="TreS/a-amylase_N"/>
</dbReference>
<dbReference type="RefSeq" id="WP_201070035.1">
    <property type="nucleotide sequence ID" value="NZ_CP067420.1"/>
</dbReference>
<evidence type="ECO:0000256" key="3">
    <source>
        <dbReference type="ARBA" id="ARBA00006219"/>
    </source>
</evidence>
<evidence type="ECO:0000256" key="10">
    <source>
        <dbReference type="ARBA" id="ARBA00022837"/>
    </source>
</evidence>
<dbReference type="InterPro" id="IPR032091">
    <property type="entry name" value="Malt_amylase-like_C"/>
</dbReference>
<dbReference type="Gene3D" id="2.60.40.1180">
    <property type="entry name" value="Golgi alpha-mannosidase II"/>
    <property type="match status" value="1"/>
</dbReference>
<dbReference type="PANTHER" id="PTHR10357">
    <property type="entry name" value="ALPHA-AMYLASE FAMILY MEMBER"/>
    <property type="match status" value="1"/>
</dbReference>